<keyword evidence="2" id="KW-1185">Reference proteome</keyword>
<sequence length="127" mass="14061">MSRSASPHWDGADDRGWGGWTAFTSSWFPIAGRIEDNIYYSIACNGHGLVQAPYIGALIADRTVDGSRPEDLDAIWAKEPKFPTFAMLDPLGLRTIWAMDRFNALINGSRHRARRAAAPVPWSSARS</sequence>
<organism evidence="1 2">
    <name type="scientific">Actinopolyspora biskrensis</name>
    <dbReference type="NCBI Taxonomy" id="1470178"/>
    <lineage>
        <taxon>Bacteria</taxon>
        <taxon>Bacillati</taxon>
        <taxon>Actinomycetota</taxon>
        <taxon>Actinomycetes</taxon>
        <taxon>Actinopolysporales</taxon>
        <taxon>Actinopolysporaceae</taxon>
        <taxon>Actinopolyspora</taxon>
    </lineage>
</organism>
<dbReference type="Gene3D" id="3.50.50.60">
    <property type="entry name" value="FAD/NAD(P)-binding domain"/>
    <property type="match status" value="1"/>
</dbReference>
<name>A0A852YWH6_9ACTN</name>
<gene>
    <name evidence="1" type="ORF">FHR84_000569</name>
</gene>
<evidence type="ECO:0000313" key="2">
    <source>
        <dbReference type="Proteomes" id="UP000548304"/>
    </source>
</evidence>
<dbReference type="Gene3D" id="3.30.9.10">
    <property type="entry name" value="D-Amino Acid Oxidase, subunit A, domain 2"/>
    <property type="match status" value="1"/>
</dbReference>
<reference evidence="1 2" key="1">
    <citation type="submission" date="2020-07" db="EMBL/GenBank/DDBJ databases">
        <title>Genomic Encyclopedia of Type Strains, Phase III (KMG-III): the genomes of soil and plant-associated and newly described type strains.</title>
        <authorList>
            <person name="Whitman W."/>
        </authorList>
    </citation>
    <scope>NUCLEOTIDE SEQUENCE [LARGE SCALE GENOMIC DNA]</scope>
    <source>
        <strain evidence="1 2">CECT 8576</strain>
    </source>
</reference>
<protein>
    <recommendedName>
        <fullName evidence="3">FAD dependent oxidoreductase</fullName>
    </recommendedName>
</protein>
<dbReference type="AlphaFoldDB" id="A0A852YWH6"/>
<dbReference type="RefSeq" id="WP_179533824.1">
    <property type="nucleotide sequence ID" value="NZ_JACBYW010000001.1"/>
</dbReference>
<evidence type="ECO:0000313" key="1">
    <source>
        <dbReference type="EMBL" id="NYH77255.1"/>
    </source>
</evidence>
<dbReference type="Proteomes" id="UP000548304">
    <property type="component" value="Unassembled WGS sequence"/>
</dbReference>
<dbReference type="InterPro" id="IPR036188">
    <property type="entry name" value="FAD/NAD-bd_sf"/>
</dbReference>
<dbReference type="EMBL" id="JACBYW010000001">
    <property type="protein sequence ID" value="NYH77255.1"/>
    <property type="molecule type" value="Genomic_DNA"/>
</dbReference>
<comment type="caution">
    <text evidence="1">The sequence shown here is derived from an EMBL/GenBank/DDBJ whole genome shotgun (WGS) entry which is preliminary data.</text>
</comment>
<accession>A0A852YWH6</accession>
<evidence type="ECO:0008006" key="3">
    <source>
        <dbReference type="Google" id="ProtNLM"/>
    </source>
</evidence>
<proteinExistence type="predicted"/>